<dbReference type="EMBL" id="PQGG01000042">
    <property type="protein sequence ID" value="POP51278.1"/>
    <property type="molecule type" value="Genomic_DNA"/>
</dbReference>
<reference evidence="2 4" key="2">
    <citation type="submission" date="2018-10" db="EMBL/GenBank/DDBJ databases">
        <title>Draft genome sequence of Zhongshania sp. DSW25-10.</title>
        <authorList>
            <person name="Oh J."/>
        </authorList>
    </citation>
    <scope>NUCLEOTIDE SEQUENCE [LARGE SCALE GENOMIC DNA]</scope>
    <source>
        <strain evidence="2 4">DSW25-10</strain>
    </source>
</reference>
<dbReference type="AlphaFoldDB" id="A0A2S4HBE8"/>
<dbReference type="Proteomes" id="UP000237222">
    <property type="component" value="Unassembled WGS sequence"/>
</dbReference>
<keyword evidence="4" id="KW-1185">Reference proteome</keyword>
<dbReference type="Pfam" id="PF11661">
    <property type="entry name" value="DUF2986"/>
    <property type="match status" value="1"/>
</dbReference>
<organism evidence="1 3">
    <name type="scientific">Zhongshania marina</name>
    <dbReference type="NCBI Taxonomy" id="2304603"/>
    <lineage>
        <taxon>Bacteria</taxon>
        <taxon>Pseudomonadati</taxon>
        <taxon>Pseudomonadota</taxon>
        <taxon>Gammaproteobacteria</taxon>
        <taxon>Cellvibrionales</taxon>
        <taxon>Spongiibacteraceae</taxon>
        <taxon>Zhongshania</taxon>
    </lineage>
</organism>
<protein>
    <submittedName>
        <fullName evidence="1">DUF2986 domain-containing protein</fullName>
    </submittedName>
</protein>
<dbReference type="InterPro" id="IPR021677">
    <property type="entry name" value="DUF2986"/>
</dbReference>
<evidence type="ECO:0000313" key="3">
    <source>
        <dbReference type="Proteomes" id="UP000237222"/>
    </source>
</evidence>
<sequence>MNRKKKMNKLLNTKIKKANAKLQTKNKPRYIAKADRVVNSEAE</sequence>
<name>A0A2S4HBE8_9GAMM</name>
<accession>A0A2S4HBE8</accession>
<evidence type="ECO:0000313" key="4">
    <source>
        <dbReference type="Proteomes" id="UP000274695"/>
    </source>
</evidence>
<comment type="caution">
    <text evidence="1">The sequence shown here is derived from an EMBL/GenBank/DDBJ whole genome shotgun (WGS) entry which is preliminary data.</text>
</comment>
<proteinExistence type="predicted"/>
<gene>
    <name evidence="1" type="ORF">C0068_18385</name>
    <name evidence="2" type="ORF">D0911_10400</name>
</gene>
<reference evidence="1" key="1">
    <citation type="submission" date="2018-01" db="EMBL/GenBank/DDBJ databases">
        <authorList>
            <person name="Yu X.-D."/>
        </authorList>
    </citation>
    <scope>NUCLEOTIDE SEQUENCE</scope>
    <source>
        <strain evidence="1">ZX-21</strain>
    </source>
</reference>
<dbReference type="EMBL" id="RHGB01000010">
    <property type="protein sequence ID" value="RNL63507.1"/>
    <property type="molecule type" value="Genomic_DNA"/>
</dbReference>
<dbReference type="RefSeq" id="WP_103685924.1">
    <property type="nucleotide sequence ID" value="NZ_PQGG01000042.1"/>
</dbReference>
<dbReference type="Proteomes" id="UP000274695">
    <property type="component" value="Unassembled WGS sequence"/>
</dbReference>
<evidence type="ECO:0000313" key="1">
    <source>
        <dbReference type="EMBL" id="POP51278.1"/>
    </source>
</evidence>
<evidence type="ECO:0000313" key="2">
    <source>
        <dbReference type="EMBL" id="RNL63507.1"/>
    </source>
</evidence>